<reference evidence="3" key="2">
    <citation type="submission" date="2010-04" db="EMBL/GenBank/DDBJ databases">
        <title>Genome sequence of Salinibacter ruber M8.</title>
        <authorList>
            <consortium name="Genoscope"/>
        </authorList>
    </citation>
    <scope>NUCLEOTIDE SEQUENCE [LARGE SCALE GENOMIC DNA]</scope>
    <source>
        <strain evidence="3">M8</strain>
    </source>
</reference>
<dbReference type="PATRIC" id="fig|761659.10.peg.2322"/>
<evidence type="ECO:0000313" key="3">
    <source>
        <dbReference type="Proteomes" id="UP000000933"/>
    </source>
</evidence>
<evidence type="ECO:0000313" key="2">
    <source>
        <dbReference type="EMBL" id="CBH25056.1"/>
    </source>
</evidence>
<reference evidence="2 3" key="1">
    <citation type="journal article" date="2010" name="ISME J.">
        <title>Fine-scale evolution: genomic, phenotypic and ecological differentiation in two coexisting Salinibacter ruber strains.</title>
        <authorList>
            <person name="Pena A."/>
            <person name="Teeling H."/>
            <person name="Huerta-Cepas J."/>
            <person name="Santos F."/>
            <person name="Yarza P."/>
            <person name="Brito-Echeverria J."/>
            <person name="Lucio M."/>
            <person name="Schmitt-Kopplin P."/>
            <person name="Meseguer I."/>
            <person name="Schenowitz C."/>
            <person name="Dossat C."/>
            <person name="Barbe V."/>
            <person name="Dopazo J."/>
            <person name="Rossello-Mora R."/>
            <person name="Schuler M."/>
            <person name="Glockner F.O."/>
            <person name="Amann R."/>
            <person name="Gabaldon T."/>
            <person name="Anton J."/>
        </authorList>
    </citation>
    <scope>NUCLEOTIDE SEQUENCE [LARGE SCALE GENOMIC DNA]</scope>
    <source>
        <strain evidence="2 3">M8</strain>
    </source>
</reference>
<feature type="region of interest" description="Disordered" evidence="1">
    <location>
        <begin position="151"/>
        <end position="170"/>
    </location>
</feature>
<dbReference type="AlphaFoldDB" id="D5HAK1"/>
<dbReference type="KEGG" id="srm:SRM_02135"/>
<dbReference type="Proteomes" id="UP000000933">
    <property type="component" value="Chromosome"/>
</dbReference>
<evidence type="ECO:0000256" key="1">
    <source>
        <dbReference type="SAM" id="MobiDB-lite"/>
    </source>
</evidence>
<accession>D5HAK1</accession>
<organism evidence="2 3">
    <name type="scientific">Salinibacter ruber (strain M8)</name>
    <dbReference type="NCBI Taxonomy" id="761659"/>
    <lineage>
        <taxon>Bacteria</taxon>
        <taxon>Pseudomonadati</taxon>
        <taxon>Rhodothermota</taxon>
        <taxon>Rhodothermia</taxon>
        <taxon>Rhodothermales</taxon>
        <taxon>Salinibacteraceae</taxon>
        <taxon>Salinibacter</taxon>
    </lineage>
</organism>
<dbReference type="InterPro" id="IPR009057">
    <property type="entry name" value="Homeodomain-like_sf"/>
</dbReference>
<protein>
    <submittedName>
        <fullName evidence="2">Transposase</fullName>
    </submittedName>
</protein>
<gene>
    <name evidence="2" type="ordered locus">SRM_02135</name>
</gene>
<feature type="compositionally biased region" description="Basic residues" evidence="1">
    <location>
        <begin position="156"/>
        <end position="170"/>
    </location>
</feature>
<name>D5HAK1_SALRM</name>
<dbReference type="SUPFAM" id="SSF46689">
    <property type="entry name" value="Homeodomain-like"/>
    <property type="match status" value="1"/>
</dbReference>
<dbReference type="EMBL" id="FP565814">
    <property type="protein sequence ID" value="CBH25056.1"/>
    <property type="molecule type" value="Genomic_DNA"/>
</dbReference>
<proteinExistence type="predicted"/>
<dbReference type="Pfam" id="PF13384">
    <property type="entry name" value="HTH_23"/>
    <property type="match status" value="1"/>
</dbReference>
<sequence>MGRPVCFFPATPPAMYNLPEISEPAQQLERLVRKERDAQIQRRYHMLLLMKTGEVESRTGAGRHLGVHRNTIADWLELYEEGGLDGLREIGEPGPDPGQQSIPSDVMEALKERLSEPEGFGSYIEIQQWLADKHGLELCYSTVHGIVRYELGAKPKSPRPSHPKKTTRSK</sequence>
<dbReference type="HOGENOM" id="CLU_125009_0_0_10"/>